<organism evidence="1 2">
    <name type="scientific">Armillaria luteobubalina</name>
    <dbReference type="NCBI Taxonomy" id="153913"/>
    <lineage>
        <taxon>Eukaryota</taxon>
        <taxon>Fungi</taxon>
        <taxon>Dikarya</taxon>
        <taxon>Basidiomycota</taxon>
        <taxon>Agaricomycotina</taxon>
        <taxon>Agaricomycetes</taxon>
        <taxon>Agaricomycetidae</taxon>
        <taxon>Agaricales</taxon>
        <taxon>Marasmiineae</taxon>
        <taxon>Physalacriaceae</taxon>
        <taxon>Armillaria</taxon>
    </lineage>
</organism>
<protein>
    <submittedName>
        <fullName evidence="1">Uncharacterized protein</fullName>
    </submittedName>
</protein>
<proteinExistence type="predicted"/>
<reference evidence="1" key="1">
    <citation type="submission" date="2023-06" db="EMBL/GenBank/DDBJ databases">
        <authorList>
            <consortium name="Lawrence Berkeley National Laboratory"/>
            <person name="Ahrendt S."/>
            <person name="Sahu N."/>
            <person name="Indic B."/>
            <person name="Wong-Bajracharya J."/>
            <person name="Merenyi Z."/>
            <person name="Ke H.-M."/>
            <person name="Monk M."/>
            <person name="Kocsube S."/>
            <person name="Drula E."/>
            <person name="Lipzen A."/>
            <person name="Balint B."/>
            <person name="Henrissat B."/>
            <person name="Andreopoulos B."/>
            <person name="Martin F.M."/>
            <person name="Harder C.B."/>
            <person name="Rigling D."/>
            <person name="Ford K.L."/>
            <person name="Foster G.D."/>
            <person name="Pangilinan J."/>
            <person name="Papanicolaou A."/>
            <person name="Barry K."/>
            <person name="LaButti K."/>
            <person name="Viragh M."/>
            <person name="Koriabine M."/>
            <person name="Yan M."/>
            <person name="Riley R."/>
            <person name="Champramary S."/>
            <person name="Plett K.L."/>
            <person name="Tsai I.J."/>
            <person name="Slot J."/>
            <person name="Sipos G."/>
            <person name="Plett J."/>
            <person name="Nagy L.G."/>
            <person name="Grigoriev I.V."/>
        </authorList>
    </citation>
    <scope>NUCLEOTIDE SEQUENCE</scope>
    <source>
        <strain evidence="1">HWK02</strain>
    </source>
</reference>
<dbReference type="EMBL" id="JAUEPU010000040">
    <property type="protein sequence ID" value="KAK0488235.1"/>
    <property type="molecule type" value="Genomic_DNA"/>
</dbReference>
<evidence type="ECO:0000313" key="2">
    <source>
        <dbReference type="Proteomes" id="UP001175228"/>
    </source>
</evidence>
<gene>
    <name evidence="1" type="ORF">EDD18DRAFT_1110389</name>
</gene>
<comment type="caution">
    <text evidence="1">The sequence shown here is derived from an EMBL/GenBank/DDBJ whole genome shotgun (WGS) entry which is preliminary data.</text>
</comment>
<keyword evidence="2" id="KW-1185">Reference proteome</keyword>
<evidence type="ECO:0000313" key="1">
    <source>
        <dbReference type="EMBL" id="KAK0488235.1"/>
    </source>
</evidence>
<dbReference type="Proteomes" id="UP001175228">
    <property type="component" value="Unassembled WGS sequence"/>
</dbReference>
<sequence>MYITASFALLRQARNQHTPGQSWVRARASAATMVQGQGQQLEEVQVEICELRMHTEGTMMARNEIDPTLILPENAKQHVQVASKLTDINNDAVDAQEITSRLRSASKFETLQHLKAAYRDGCLTAQDEIWMSIRPFFDDDVDCNAD</sequence>
<name>A0AA39UQA8_9AGAR</name>
<dbReference type="AlphaFoldDB" id="A0AA39UQA8"/>
<accession>A0AA39UQA8</accession>